<dbReference type="SMART" id="SM00239">
    <property type="entry name" value="C2"/>
    <property type="match status" value="1"/>
</dbReference>
<dbReference type="Proteomes" id="UP000708208">
    <property type="component" value="Unassembled WGS sequence"/>
</dbReference>
<dbReference type="PROSITE" id="PS50004">
    <property type="entry name" value="C2"/>
    <property type="match status" value="1"/>
</dbReference>
<dbReference type="GO" id="GO:0005544">
    <property type="term" value="F:calcium-dependent phospholipid binding"/>
    <property type="evidence" value="ECO:0007669"/>
    <property type="project" value="InterPro"/>
</dbReference>
<proteinExistence type="predicted"/>
<dbReference type="CDD" id="cd04048">
    <property type="entry name" value="C2A_Copine"/>
    <property type="match status" value="1"/>
</dbReference>
<dbReference type="FunFam" id="2.60.40.150:FF:000099">
    <property type="entry name" value="Copine 3"/>
    <property type="match status" value="1"/>
</dbReference>
<dbReference type="PANTHER" id="PTHR10857:SF106">
    <property type="entry name" value="C2 DOMAIN-CONTAINING PROTEIN"/>
    <property type="match status" value="1"/>
</dbReference>
<dbReference type="AlphaFoldDB" id="A0A8J2P8Z3"/>
<gene>
    <name evidence="2" type="ORF">AFUS01_LOCUS19321</name>
</gene>
<keyword evidence="3" id="KW-1185">Reference proteome</keyword>
<sequence length="163" mass="18888">PTSTIEISISCKNLLERDFFFSLSDPMCVVYTRPWTSGQWEEYMRTEVVWDNLNPEFATKVKFEYWFEEQQSIRFMVYDIDKPSRNLMDQGFLGFAECTIGRIVSAGYGGLELKLSQNLGLKYLADSPRGKIQGSIILVAEKLVESKEEFLQKFLVKILKTQN</sequence>
<dbReference type="InterPro" id="IPR000008">
    <property type="entry name" value="C2_dom"/>
</dbReference>
<dbReference type="InterPro" id="IPR045052">
    <property type="entry name" value="Copine"/>
</dbReference>
<organism evidence="2 3">
    <name type="scientific">Allacma fusca</name>
    <dbReference type="NCBI Taxonomy" id="39272"/>
    <lineage>
        <taxon>Eukaryota</taxon>
        <taxon>Metazoa</taxon>
        <taxon>Ecdysozoa</taxon>
        <taxon>Arthropoda</taxon>
        <taxon>Hexapoda</taxon>
        <taxon>Collembola</taxon>
        <taxon>Symphypleona</taxon>
        <taxon>Sminthuridae</taxon>
        <taxon>Allacma</taxon>
    </lineage>
</organism>
<protein>
    <recommendedName>
        <fullName evidence="1">C2 domain-containing protein</fullName>
    </recommendedName>
</protein>
<accession>A0A8J2P8Z3</accession>
<evidence type="ECO:0000313" key="3">
    <source>
        <dbReference type="Proteomes" id="UP000708208"/>
    </source>
</evidence>
<dbReference type="OrthoDB" id="5855668at2759"/>
<dbReference type="GO" id="GO:0071277">
    <property type="term" value="P:cellular response to calcium ion"/>
    <property type="evidence" value="ECO:0007669"/>
    <property type="project" value="TreeGrafter"/>
</dbReference>
<dbReference type="EMBL" id="CAJVCH010198551">
    <property type="protein sequence ID" value="CAG7730697.1"/>
    <property type="molecule type" value="Genomic_DNA"/>
</dbReference>
<feature type="non-terminal residue" evidence="2">
    <location>
        <position position="1"/>
    </location>
</feature>
<name>A0A8J2P8Z3_9HEXA</name>
<dbReference type="Pfam" id="PF00168">
    <property type="entry name" value="C2"/>
    <property type="match status" value="1"/>
</dbReference>
<dbReference type="PANTHER" id="PTHR10857">
    <property type="entry name" value="COPINE"/>
    <property type="match status" value="1"/>
</dbReference>
<dbReference type="GO" id="GO:0005886">
    <property type="term" value="C:plasma membrane"/>
    <property type="evidence" value="ECO:0007669"/>
    <property type="project" value="TreeGrafter"/>
</dbReference>
<feature type="domain" description="C2" evidence="1">
    <location>
        <begin position="1"/>
        <end position="113"/>
    </location>
</feature>
<evidence type="ECO:0000259" key="1">
    <source>
        <dbReference type="PROSITE" id="PS50004"/>
    </source>
</evidence>
<reference evidence="2" key="1">
    <citation type="submission" date="2021-06" db="EMBL/GenBank/DDBJ databases">
        <authorList>
            <person name="Hodson N. C."/>
            <person name="Mongue J. A."/>
            <person name="Jaron S. K."/>
        </authorList>
    </citation>
    <scope>NUCLEOTIDE SEQUENCE</scope>
</reference>
<comment type="caution">
    <text evidence="2">The sequence shown here is derived from an EMBL/GenBank/DDBJ whole genome shotgun (WGS) entry which is preliminary data.</text>
</comment>
<evidence type="ECO:0000313" key="2">
    <source>
        <dbReference type="EMBL" id="CAG7730697.1"/>
    </source>
</evidence>